<gene>
    <name evidence="2" type="ORF">MOQ_007240</name>
</gene>
<dbReference type="OrthoDB" id="255307at2759"/>
<dbReference type="EMBL" id="AHKC01014290">
    <property type="protein sequence ID" value="EKF28992.1"/>
    <property type="molecule type" value="Genomic_DNA"/>
</dbReference>
<proteinExistence type="predicted"/>
<feature type="compositionally biased region" description="Polar residues" evidence="1">
    <location>
        <begin position="164"/>
        <end position="182"/>
    </location>
</feature>
<keyword evidence="3" id="KW-1185">Reference proteome</keyword>
<feature type="compositionally biased region" description="Basic and acidic residues" evidence="1">
    <location>
        <begin position="141"/>
        <end position="159"/>
    </location>
</feature>
<feature type="region of interest" description="Disordered" evidence="1">
    <location>
        <begin position="1"/>
        <end position="182"/>
    </location>
</feature>
<sequence>MEKSEEQNEEIKADQEKEDQLQARQKISDTDGEAERKRQREERTQEETGPLASSSGLESTRESQLLVPPEALNKANSTDGSTEHLEEGTPFAATQSKTNGTTDPQSTTASATAGEAAATHDADEKNATGHSYAEFFETASTEDHQHPEHLEDVKKELAKAKNAVGTNATATPGDSDSSTAVSHTTSPLLLLVVVACAAAAAVVAA</sequence>
<reference evidence="2 3" key="1">
    <citation type="journal article" date="2012" name="BMC Genomics">
        <title>Comparative genomic analysis of human infective Trypanosoma cruzi lineages with the bat-restricted subspecies T. cruzi marinkellei.</title>
        <authorList>
            <person name="Franzen O."/>
            <person name="Talavera-Lopez C."/>
            <person name="Ochaya S."/>
            <person name="Butler C.E."/>
            <person name="Messenger L.A."/>
            <person name="Lewis M.D."/>
            <person name="Llewellyn M.S."/>
            <person name="Marinkelle C.J."/>
            <person name="Tyler K.M."/>
            <person name="Miles M.A."/>
            <person name="Andersson B."/>
        </authorList>
    </citation>
    <scope>NUCLEOTIDE SEQUENCE [LARGE SCALE GENOMIC DNA]</scope>
    <source>
        <strain evidence="2 3">B7</strain>
    </source>
</reference>
<protein>
    <submittedName>
        <fullName evidence="2">Mucin-associated surface protein (MASP), putative</fullName>
    </submittedName>
</protein>
<evidence type="ECO:0000256" key="1">
    <source>
        <dbReference type="SAM" id="MobiDB-lite"/>
    </source>
</evidence>
<feature type="compositionally biased region" description="Basic and acidic residues" evidence="1">
    <location>
        <begin position="118"/>
        <end position="127"/>
    </location>
</feature>
<feature type="compositionally biased region" description="Low complexity" evidence="1">
    <location>
        <begin position="106"/>
        <end position="117"/>
    </location>
</feature>
<feature type="compositionally biased region" description="Polar residues" evidence="1">
    <location>
        <begin position="92"/>
        <end position="105"/>
    </location>
</feature>
<feature type="compositionally biased region" description="Basic and acidic residues" evidence="1">
    <location>
        <begin position="1"/>
        <end position="46"/>
    </location>
</feature>
<comment type="caution">
    <text evidence="2">The sequence shown here is derived from an EMBL/GenBank/DDBJ whole genome shotgun (WGS) entry which is preliminary data.</text>
</comment>
<name>K2NJB3_TRYCR</name>
<dbReference type="Proteomes" id="UP000007350">
    <property type="component" value="Unassembled WGS sequence"/>
</dbReference>
<accession>K2NJB3</accession>
<evidence type="ECO:0000313" key="2">
    <source>
        <dbReference type="EMBL" id="EKF28992.1"/>
    </source>
</evidence>
<organism evidence="2 3">
    <name type="scientific">Trypanosoma cruzi marinkellei</name>
    <dbReference type="NCBI Taxonomy" id="85056"/>
    <lineage>
        <taxon>Eukaryota</taxon>
        <taxon>Discoba</taxon>
        <taxon>Euglenozoa</taxon>
        <taxon>Kinetoplastea</taxon>
        <taxon>Metakinetoplastina</taxon>
        <taxon>Trypanosomatida</taxon>
        <taxon>Trypanosomatidae</taxon>
        <taxon>Trypanosoma</taxon>
        <taxon>Schizotrypanum</taxon>
    </lineage>
</organism>
<dbReference type="AlphaFoldDB" id="K2NJB3"/>
<evidence type="ECO:0000313" key="3">
    <source>
        <dbReference type="Proteomes" id="UP000007350"/>
    </source>
</evidence>